<keyword evidence="5" id="KW-1015">Disulfide bond</keyword>
<dbReference type="GO" id="GO:0005615">
    <property type="term" value="C:extracellular space"/>
    <property type="evidence" value="ECO:0007669"/>
    <property type="project" value="TreeGrafter"/>
</dbReference>
<evidence type="ECO:0000256" key="5">
    <source>
        <dbReference type="ARBA" id="ARBA00023157"/>
    </source>
</evidence>
<name>A0AAD1S0Z6_PELCU</name>
<reference evidence="8" key="1">
    <citation type="submission" date="2022-03" db="EMBL/GenBank/DDBJ databases">
        <authorList>
            <person name="Alioto T."/>
            <person name="Alioto T."/>
            <person name="Gomez Garrido J."/>
        </authorList>
    </citation>
    <scope>NUCLEOTIDE SEQUENCE</scope>
</reference>
<dbReference type="EMBL" id="OW240915">
    <property type="protein sequence ID" value="CAH2284478.1"/>
    <property type="molecule type" value="Genomic_DNA"/>
</dbReference>
<dbReference type="GO" id="GO:0031667">
    <property type="term" value="P:response to nutrient levels"/>
    <property type="evidence" value="ECO:0007669"/>
    <property type="project" value="TreeGrafter"/>
</dbReference>
<dbReference type="Proteomes" id="UP001295444">
    <property type="component" value="Chromosome 04"/>
</dbReference>
<keyword evidence="9" id="KW-1185">Reference proteome</keyword>
<feature type="signal peptide" evidence="7">
    <location>
        <begin position="1"/>
        <end position="22"/>
    </location>
</feature>
<sequence length="229" mass="26447">MTNMMNPIVKVVMFVMIAGSHLLLERNWVTSHPICARDGTNCLMTTGELFDRAVGLSHYIHTLSAEMFKDFDEQFAPSRRFPKSVMRCHTALLNTPEDKEQAQKIQHEHLLNLVMRVLRSWNDPLLHMVSEVQGIREAPDTILLKAVQVEEQTKQLLEGMEQIIGRIHPGDVENELDSLWSGPPISNSADENSRLFEFYNLLHCLRRDSHKIDNYLNLLKCRLFHDNNC</sequence>
<evidence type="ECO:0000256" key="4">
    <source>
        <dbReference type="ARBA" id="ARBA00022702"/>
    </source>
</evidence>
<dbReference type="PROSITE" id="PS00266">
    <property type="entry name" value="SOMATOTROPIN_1"/>
    <property type="match status" value="1"/>
</dbReference>
<dbReference type="Gene3D" id="1.20.1250.10">
    <property type="match status" value="1"/>
</dbReference>
<keyword evidence="4 6" id="KW-0372">Hormone</keyword>
<dbReference type="InterPro" id="IPR018116">
    <property type="entry name" value="Somatotropin_CS"/>
</dbReference>
<comment type="similarity">
    <text evidence="2 6">Belongs to the somatotropin/prolactin family.</text>
</comment>
<dbReference type="InterPro" id="IPR001400">
    <property type="entry name" value="Somatotropin/Prolactin"/>
</dbReference>
<keyword evidence="3" id="KW-0964">Secreted</keyword>
<comment type="subcellular location">
    <subcellularLocation>
        <location evidence="1 6">Secreted</location>
    </subcellularLocation>
</comment>
<dbReference type="SUPFAM" id="SSF47266">
    <property type="entry name" value="4-helical cytokines"/>
    <property type="match status" value="1"/>
</dbReference>
<evidence type="ECO:0000256" key="7">
    <source>
        <dbReference type="SAM" id="SignalP"/>
    </source>
</evidence>
<evidence type="ECO:0000313" key="9">
    <source>
        <dbReference type="Proteomes" id="UP001295444"/>
    </source>
</evidence>
<accession>A0AAD1S0Z6</accession>
<proteinExistence type="inferred from homology"/>
<gene>
    <name evidence="8" type="ORF">PECUL_23A005617</name>
</gene>
<dbReference type="Pfam" id="PF00103">
    <property type="entry name" value="Hormone_1"/>
    <property type="match status" value="1"/>
</dbReference>
<evidence type="ECO:0000313" key="8">
    <source>
        <dbReference type="EMBL" id="CAH2284478.1"/>
    </source>
</evidence>
<dbReference type="AlphaFoldDB" id="A0AAD1S0Z6"/>
<dbReference type="PANTHER" id="PTHR11417:SF5">
    <property type="entry name" value="PROLACTIN"/>
    <property type="match status" value="1"/>
</dbReference>
<dbReference type="FunFam" id="1.20.1250.10:FF:000003">
    <property type="entry name" value="Prolactin"/>
    <property type="match status" value="1"/>
</dbReference>
<evidence type="ECO:0000256" key="1">
    <source>
        <dbReference type="ARBA" id="ARBA00004613"/>
    </source>
</evidence>
<feature type="chain" id="PRO_5042131946" evidence="7">
    <location>
        <begin position="23"/>
        <end position="229"/>
    </location>
</feature>
<dbReference type="PROSITE" id="PS00338">
    <property type="entry name" value="SOMATOTROPIN_2"/>
    <property type="match status" value="1"/>
</dbReference>
<dbReference type="GO" id="GO:0008284">
    <property type="term" value="P:positive regulation of cell population proliferation"/>
    <property type="evidence" value="ECO:0007669"/>
    <property type="project" value="TreeGrafter"/>
</dbReference>
<dbReference type="GO" id="GO:0005179">
    <property type="term" value="F:hormone activity"/>
    <property type="evidence" value="ECO:0007669"/>
    <property type="project" value="UniProtKB-KW"/>
</dbReference>
<evidence type="ECO:0000256" key="6">
    <source>
        <dbReference type="RuleBase" id="RU003618"/>
    </source>
</evidence>
<dbReference type="CDD" id="cd10288">
    <property type="entry name" value="prolactin_like"/>
    <property type="match status" value="1"/>
</dbReference>
<keyword evidence="7" id="KW-0732">Signal</keyword>
<dbReference type="GO" id="GO:0046427">
    <property type="term" value="P:positive regulation of receptor signaling pathway via JAK-STAT"/>
    <property type="evidence" value="ECO:0007669"/>
    <property type="project" value="TreeGrafter"/>
</dbReference>
<dbReference type="InterPro" id="IPR009079">
    <property type="entry name" value="4_helix_cytokine-like_core"/>
</dbReference>
<organism evidence="8 9">
    <name type="scientific">Pelobates cultripes</name>
    <name type="common">Western spadefoot toad</name>
    <dbReference type="NCBI Taxonomy" id="61616"/>
    <lineage>
        <taxon>Eukaryota</taxon>
        <taxon>Metazoa</taxon>
        <taxon>Chordata</taxon>
        <taxon>Craniata</taxon>
        <taxon>Vertebrata</taxon>
        <taxon>Euteleostomi</taxon>
        <taxon>Amphibia</taxon>
        <taxon>Batrachia</taxon>
        <taxon>Anura</taxon>
        <taxon>Pelobatoidea</taxon>
        <taxon>Pelobatidae</taxon>
        <taxon>Pelobates</taxon>
    </lineage>
</organism>
<dbReference type="PRINTS" id="PR00836">
    <property type="entry name" value="SOMATOTROPIN"/>
</dbReference>
<evidence type="ECO:0000256" key="3">
    <source>
        <dbReference type="ARBA" id="ARBA00022525"/>
    </source>
</evidence>
<dbReference type="PANTHER" id="PTHR11417">
    <property type="entry name" value="SOMATOTROPIN,PROLACTIN"/>
    <property type="match status" value="1"/>
</dbReference>
<protein>
    <submittedName>
        <fullName evidence="8">Prolactin</fullName>
    </submittedName>
</protein>
<evidence type="ECO:0000256" key="2">
    <source>
        <dbReference type="ARBA" id="ARBA00008474"/>
    </source>
</evidence>